<evidence type="ECO:0000313" key="3">
    <source>
        <dbReference type="Proteomes" id="UP000186106"/>
    </source>
</evidence>
<dbReference type="Proteomes" id="UP000279541">
    <property type="component" value="Chromosome"/>
</dbReference>
<name>A0A1N7HTA0_9FLAO</name>
<sequence>MTDNPYLTFKNDEFAKSEILAKELNISASDFIKIQNWFYLLLLKHEQAIHDKEEQVKTEKELEAKFNELISSEIERKCYKYILPKLLHYNNVFNDAFLRSLYVVRLGALLRDNLIGKFVKDKMIVYSPEDFFHITVYLRDNYFVSPNSNFIEDILKIEHVRGIFKQATNDVKFSTLKNILHIIHQKAFHHDIICFKKILKLVSAKDVALIDYLKKFQVENQQGCYKILNGIFNLEIAEDDWDDFDIKVQLINFFDTGRGANPSAGWKKKFQELSGTIDSKKLLLTANTVLKNDNCKNFEFDYGAQWGDDTAKRFLKSAQWIRAIL</sequence>
<protein>
    <submittedName>
        <fullName evidence="2">Uncharacterized protein</fullName>
    </submittedName>
</protein>
<gene>
    <name evidence="1" type="ORF">EG359_05955</name>
    <name evidence="2" type="ORF">SAMN05421768_101168</name>
</gene>
<reference evidence="1 4" key="2">
    <citation type="submission" date="2018-11" db="EMBL/GenBank/DDBJ databases">
        <title>Proposal to divide the Flavobacteriaceae and reorganize its genera based on Amino Acid Identity values calculated from whole genome sequences.</title>
        <authorList>
            <person name="Nicholson A.C."/>
            <person name="Gulvik C.A."/>
            <person name="Whitney A.M."/>
            <person name="Humrighouse B.W."/>
            <person name="Bell M."/>
            <person name="Holmes B."/>
            <person name="Steigerwalt A.G."/>
            <person name="Villarma A."/>
            <person name="Sheth M."/>
            <person name="Batra D."/>
            <person name="Pryor J."/>
            <person name="Bernardet J.-F."/>
            <person name="Hugo C."/>
            <person name="Kampfer P."/>
            <person name="Newman J."/>
            <person name="McQuiston J.R."/>
        </authorList>
    </citation>
    <scope>NUCLEOTIDE SEQUENCE [LARGE SCALE GENOMIC DNA]</scope>
    <source>
        <strain evidence="1 4">DSM 16927</strain>
    </source>
</reference>
<dbReference type="STRING" id="112234.SAMN05421768_101168"/>
<evidence type="ECO:0000313" key="1">
    <source>
        <dbReference type="EMBL" id="AZA99175.1"/>
    </source>
</evidence>
<dbReference type="EMBL" id="CP033926">
    <property type="protein sequence ID" value="AZA99175.1"/>
    <property type="molecule type" value="Genomic_DNA"/>
</dbReference>
<evidence type="ECO:0000313" key="2">
    <source>
        <dbReference type="EMBL" id="SIS28084.1"/>
    </source>
</evidence>
<dbReference type="RefSeq" id="WP_076351046.1">
    <property type="nucleotide sequence ID" value="NZ_CP033926.1"/>
</dbReference>
<dbReference type="OrthoDB" id="1266155at2"/>
<evidence type="ECO:0000313" key="4">
    <source>
        <dbReference type="Proteomes" id="UP000279541"/>
    </source>
</evidence>
<organism evidence="2 3">
    <name type="scientific">Chryseobacterium joostei</name>
    <dbReference type="NCBI Taxonomy" id="112234"/>
    <lineage>
        <taxon>Bacteria</taxon>
        <taxon>Pseudomonadati</taxon>
        <taxon>Bacteroidota</taxon>
        <taxon>Flavobacteriia</taxon>
        <taxon>Flavobacteriales</taxon>
        <taxon>Weeksellaceae</taxon>
        <taxon>Chryseobacterium group</taxon>
        <taxon>Chryseobacterium</taxon>
    </lineage>
</organism>
<reference evidence="2 3" key="1">
    <citation type="submission" date="2017-01" db="EMBL/GenBank/DDBJ databases">
        <authorList>
            <person name="Mah S.A."/>
            <person name="Swanson W.J."/>
            <person name="Moy G.W."/>
            <person name="Vacquier V.D."/>
        </authorList>
    </citation>
    <scope>NUCLEOTIDE SEQUENCE [LARGE SCALE GENOMIC DNA]</scope>
    <source>
        <strain evidence="2 3">DSM 16927</strain>
    </source>
</reference>
<dbReference type="EMBL" id="FTNZ01000001">
    <property type="protein sequence ID" value="SIS28084.1"/>
    <property type="molecule type" value="Genomic_DNA"/>
</dbReference>
<accession>A0A1N7HTA0</accession>
<dbReference type="Proteomes" id="UP000186106">
    <property type="component" value="Unassembled WGS sequence"/>
</dbReference>
<dbReference type="KEGG" id="cjt:EG359_05955"/>
<keyword evidence="4" id="KW-1185">Reference proteome</keyword>
<proteinExistence type="predicted"/>
<dbReference type="AlphaFoldDB" id="A0A1N7HTA0"/>